<proteinExistence type="predicted"/>
<dbReference type="SUPFAM" id="SSF53448">
    <property type="entry name" value="Nucleotide-diphospho-sugar transferases"/>
    <property type="match status" value="1"/>
</dbReference>
<keyword evidence="4" id="KW-0418">Kinase</keyword>
<evidence type="ECO:0000313" key="5">
    <source>
        <dbReference type="Proteomes" id="UP000246005"/>
    </source>
</evidence>
<comment type="caution">
    <text evidence="4">The sequence shown here is derived from an EMBL/GenBank/DDBJ whole genome shotgun (WGS) entry which is preliminary data.</text>
</comment>
<protein>
    <submittedName>
        <fullName evidence="4">Choline kinase</fullName>
    </submittedName>
</protein>
<evidence type="ECO:0000259" key="3">
    <source>
        <dbReference type="Pfam" id="PF12804"/>
    </source>
</evidence>
<dbReference type="Gene3D" id="3.90.550.10">
    <property type="entry name" value="Spore Coat Polysaccharide Biosynthesis Protein SpsA, Chain A"/>
    <property type="match status" value="1"/>
</dbReference>
<keyword evidence="1" id="KW-0808">Transferase</keyword>
<organism evidence="4 5">
    <name type="scientific">Lentzea atacamensis</name>
    <dbReference type="NCBI Taxonomy" id="531938"/>
    <lineage>
        <taxon>Bacteria</taxon>
        <taxon>Bacillati</taxon>
        <taxon>Actinomycetota</taxon>
        <taxon>Actinomycetes</taxon>
        <taxon>Pseudonocardiales</taxon>
        <taxon>Pseudonocardiaceae</taxon>
        <taxon>Lentzea</taxon>
    </lineage>
</organism>
<dbReference type="Proteomes" id="UP000246005">
    <property type="component" value="Unassembled WGS sequence"/>
</dbReference>
<reference evidence="4 5" key="1">
    <citation type="submission" date="2018-05" db="EMBL/GenBank/DDBJ databases">
        <title>Genomic Encyclopedia of Type Strains, Phase IV (KMG-IV): sequencing the most valuable type-strain genomes for metagenomic binning, comparative biology and taxonomic classification.</title>
        <authorList>
            <person name="Goeker M."/>
        </authorList>
    </citation>
    <scope>NUCLEOTIDE SEQUENCE [LARGE SCALE GENOMIC DNA]</scope>
    <source>
        <strain evidence="4 5">DSM 45480</strain>
    </source>
</reference>
<accession>A0A316HUJ6</accession>
<dbReference type="AlphaFoldDB" id="A0A316HUJ6"/>
<keyword evidence="2" id="KW-0548">Nucleotidyltransferase</keyword>
<evidence type="ECO:0000313" key="4">
    <source>
        <dbReference type="EMBL" id="PWK84877.1"/>
    </source>
</evidence>
<name>A0A316HUJ6_9PSEU</name>
<dbReference type="Pfam" id="PF12804">
    <property type="entry name" value="NTP_transf_3"/>
    <property type="match status" value="1"/>
</dbReference>
<dbReference type="CDD" id="cd02523">
    <property type="entry name" value="PC_cytidylyltransferase"/>
    <property type="match status" value="1"/>
</dbReference>
<dbReference type="InterPro" id="IPR029044">
    <property type="entry name" value="Nucleotide-diphossugar_trans"/>
</dbReference>
<dbReference type="GO" id="GO:0016301">
    <property type="term" value="F:kinase activity"/>
    <property type="evidence" value="ECO:0007669"/>
    <property type="project" value="UniProtKB-KW"/>
</dbReference>
<dbReference type="PANTHER" id="PTHR43584">
    <property type="entry name" value="NUCLEOTIDYL TRANSFERASE"/>
    <property type="match status" value="1"/>
</dbReference>
<dbReference type="InterPro" id="IPR050065">
    <property type="entry name" value="GlmU-like"/>
</dbReference>
<dbReference type="EMBL" id="QGHB01000007">
    <property type="protein sequence ID" value="PWK84877.1"/>
    <property type="molecule type" value="Genomic_DNA"/>
</dbReference>
<feature type="domain" description="MobA-like NTP transferase" evidence="3">
    <location>
        <begin position="3"/>
        <end position="115"/>
    </location>
</feature>
<dbReference type="PANTHER" id="PTHR43584:SF8">
    <property type="entry name" value="N-ACETYLMURAMATE ALPHA-1-PHOSPHATE URIDYLYLTRANSFERASE"/>
    <property type="match status" value="1"/>
</dbReference>
<sequence>MRGVILAAGRGSRLGNLTDERPKCLVPLAGRTLLDWQRSALTAAGVGELAVVTGYRGHLIAERGLMTFPARRWAETTMVGSLLAASPWLEAGPCVVSYGDIVYTAATVRALVTAPGELAISYDPQWADLWHQRFADPREDAESFRLTEDGCLAEIGARPRDLSQVEGQYMGLLRFTPRSWRAALRVLDGREEVLDMTGLLQQLVEDGQRVEAVPCDGPWCEVDGPGDLRVGEEIVRRNEEAFAW</sequence>
<evidence type="ECO:0000256" key="1">
    <source>
        <dbReference type="ARBA" id="ARBA00022679"/>
    </source>
</evidence>
<dbReference type="GO" id="GO:0016779">
    <property type="term" value="F:nucleotidyltransferase activity"/>
    <property type="evidence" value="ECO:0007669"/>
    <property type="project" value="UniProtKB-KW"/>
</dbReference>
<evidence type="ECO:0000256" key="2">
    <source>
        <dbReference type="ARBA" id="ARBA00022695"/>
    </source>
</evidence>
<gene>
    <name evidence="4" type="ORF">C8D88_10784</name>
</gene>
<dbReference type="RefSeq" id="WP_109638390.1">
    <property type="nucleotide sequence ID" value="NZ_QGHB01000007.1"/>
</dbReference>
<dbReference type="InterPro" id="IPR025877">
    <property type="entry name" value="MobA-like_NTP_Trfase"/>
</dbReference>